<dbReference type="InterPro" id="IPR010297">
    <property type="entry name" value="DUF900_hydrolase"/>
</dbReference>
<dbReference type="Proteomes" id="UP001595384">
    <property type="component" value="Unassembled WGS sequence"/>
</dbReference>
<sequence length="332" mass="37979">MLFITNRMPKQSARSRAGRRIDFDYKNTDVSKWLYFCERHGVDEYQEIMSDAFFSRLKHLPDSSQLLFYIHGFNCNMEPDVFSQAETLQALLNSDGRQRVCVIPLIWPCDDDAPLQILDDYWDDQRSADFSGIAFSRLLDMFDEWRHAPEQQAKPCLRRMNVLAHSMGNRVLVNTLHYWVDFHGYGGMPMLFKNVFMIAADVNNRVLERGHKGEYVPDSAKNVVIYYASDDWAMSASKVANLKNRIASRRLGMTGPAQPQLLPSQRVFSIDCDAFNSRFDSKGHTYFLTNAQGEVSPIIEHMAGILDHGVVAPAFWLPNEMDNSSSVSPTDE</sequence>
<dbReference type="GO" id="GO:0016787">
    <property type="term" value="F:hydrolase activity"/>
    <property type="evidence" value="ECO:0007669"/>
    <property type="project" value="UniProtKB-KW"/>
</dbReference>
<name>A0ABV7C757_9VIBR</name>
<evidence type="ECO:0000313" key="2">
    <source>
        <dbReference type="Proteomes" id="UP001595384"/>
    </source>
</evidence>
<reference evidence="2" key="1">
    <citation type="journal article" date="2019" name="Int. J. Syst. Evol. Microbiol.">
        <title>The Global Catalogue of Microorganisms (GCM) 10K type strain sequencing project: providing services to taxonomists for standard genome sequencing and annotation.</title>
        <authorList>
            <consortium name="The Broad Institute Genomics Platform"/>
            <consortium name="The Broad Institute Genome Sequencing Center for Infectious Disease"/>
            <person name="Wu L."/>
            <person name="Ma J."/>
        </authorList>
    </citation>
    <scope>NUCLEOTIDE SEQUENCE [LARGE SCALE GENOMIC DNA]</scope>
    <source>
        <strain evidence="2">KCTC 62784</strain>
    </source>
</reference>
<dbReference type="EMBL" id="JBHRSE010000056">
    <property type="protein sequence ID" value="MFC3023862.1"/>
    <property type="molecule type" value="Genomic_DNA"/>
</dbReference>
<keyword evidence="2" id="KW-1185">Reference proteome</keyword>
<organism evidence="1 2">
    <name type="scientific">Vibrio zhugei</name>
    <dbReference type="NCBI Taxonomy" id="2479546"/>
    <lineage>
        <taxon>Bacteria</taxon>
        <taxon>Pseudomonadati</taxon>
        <taxon>Pseudomonadota</taxon>
        <taxon>Gammaproteobacteria</taxon>
        <taxon>Vibrionales</taxon>
        <taxon>Vibrionaceae</taxon>
        <taxon>Vibrio</taxon>
    </lineage>
</organism>
<dbReference type="RefSeq" id="WP_123015150.1">
    <property type="nucleotide sequence ID" value="NZ_AP024911.1"/>
</dbReference>
<dbReference type="Pfam" id="PF05990">
    <property type="entry name" value="DUF900"/>
    <property type="match status" value="1"/>
</dbReference>
<keyword evidence="1" id="KW-0378">Hydrolase</keyword>
<comment type="caution">
    <text evidence="1">The sequence shown here is derived from an EMBL/GenBank/DDBJ whole genome shotgun (WGS) entry which is preliminary data.</text>
</comment>
<protein>
    <submittedName>
        <fullName evidence="1">Alpha/beta hydrolase</fullName>
    </submittedName>
</protein>
<evidence type="ECO:0000313" key="1">
    <source>
        <dbReference type="EMBL" id="MFC3023862.1"/>
    </source>
</evidence>
<gene>
    <name evidence="1" type="ORF">ACFODT_08495</name>
</gene>
<accession>A0ABV7C757</accession>
<proteinExistence type="predicted"/>